<dbReference type="InterPro" id="IPR036388">
    <property type="entry name" value="WH-like_DNA-bd_sf"/>
</dbReference>
<dbReference type="OrthoDB" id="29074at2157"/>
<dbReference type="EMBL" id="CP033240">
    <property type="protein sequence ID" value="AZF80381.1"/>
    <property type="molecule type" value="Genomic_DNA"/>
</dbReference>
<evidence type="ECO:0000313" key="7">
    <source>
        <dbReference type="EMBL" id="AZF75165.1"/>
    </source>
</evidence>
<dbReference type="EMBL" id="CP011055">
    <property type="protein sequence ID" value="AKA72796.1"/>
    <property type="molecule type" value="Genomic_DNA"/>
</dbReference>
<dbReference type="SUPFAM" id="SSF46785">
    <property type="entry name" value="Winged helix' DNA-binding domain"/>
    <property type="match status" value="1"/>
</dbReference>
<dbReference type="Gene3D" id="1.10.10.10">
    <property type="entry name" value="Winged helix-like DNA-binding domain superfamily/Winged helix DNA-binding domain"/>
    <property type="match status" value="1"/>
</dbReference>
<evidence type="ECO:0000313" key="14">
    <source>
        <dbReference type="Proteomes" id="UP000033085"/>
    </source>
</evidence>
<dbReference type="KEGG" id="ssof:SULC_0378"/>
<dbReference type="Proteomes" id="UP000033085">
    <property type="component" value="Chromosome"/>
</dbReference>
<dbReference type="EMBL" id="CP033238">
    <property type="protein sequence ID" value="AZF75165.1"/>
    <property type="molecule type" value="Genomic_DNA"/>
</dbReference>
<accession>A0A0E3GSW8</accession>
<dbReference type="Proteomes" id="UP000076770">
    <property type="component" value="Chromosome i"/>
</dbReference>
<dbReference type="Proteomes" id="UP000033106">
    <property type="component" value="Chromosome"/>
</dbReference>
<evidence type="ECO:0000313" key="18">
    <source>
        <dbReference type="Proteomes" id="UP000269431"/>
    </source>
</evidence>
<dbReference type="OMA" id="WRHEVRD"/>
<dbReference type="EMBL" id="CP011057">
    <property type="protein sequence ID" value="AKA78188.1"/>
    <property type="molecule type" value="Genomic_DNA"/>
</dbReference>
<evidence type="ECO:0000313" key="24">
    <source>
        <dbReference type="Proteomes" id="UP000594632"/>
    </source>
</evidence>
<evidence type="ECO:0000313" key="6">
    <source>
        <dbReference type="EMBL" id="AZF72544.1"/>
    </source>
</evidence>
<protein>
    <submittedName>
        <fullName evidence="1">MarR family transcriptional regulator</fullName>
    </submittedName>
</protein>
<dbReference type="Proteomes" id="UP000282269">
    <property type="component" value="Chromosome"/>
</dbReference>
<reference evidence="13 14" key="1">
    <citation type="journal article" date="2015" name="Genome Announc.">
        <title>Complete Genome Sequence of Sulfolobus solfataricus Strain 98/2 and Evolved Derivatives.</title>
        <authorList>
            <person name="McCarthy S."/>
            <person name="Gradnigo J."/>
            <person name="Johnson T."/>
            <person name="Payne S."/>
            <person name="Lipzen A."/>
            <person name="Martin J."/>
            <person name="Schackwitz W."/>
            <person name="Moriyama E."/>
            <person name="Blum P."/>
        </authorList>
    </citation>
    <scope>NUCLEOTIDE SEQUENCE [LARGE SCALE GENOMIC DNA]</scope>
    <source>
        <strain evidence="13">98/2 SULC</strain>
        <strain evidence="1">SARC-B</strain>
        <strain evidence="2">SARC-C</strain>
        <strain evidence="3 15">SULA</strain>
        <strain evidence="14">SULB</strain>
    </source>
</reference>
<evidence type="ECO:0000313" key="21">
    <source>
        <dbReference type="Proteomes" id="UP000275843"/>
    </source>
</evidence>
<dbReference type="GeneID" id="44128304"/>
<dbReference type="KEGG" id="ssol:SULB_0380"/>
<evidence type="ECO:0000313" key="8">
    <source>
        <dbReference type="EMBL" id="AZF77773.1"/>
    </source>
</evidence>
<reference evidence="16" key="3">
    <citation type="submission" date="2016-04" db="EMBL/GenBank/DDBJ databases">
        <authorList>
            <person name="Shah S.A."/>
            <person name="Garrett R.A."/>
        </authorList>
    </citation>
    <scope>NUCLEOTIDE SEQUENCE [LARGE SCALE GENOMIC DNA]</scope>
    <source>
        <strain evidence="16">ATCC 35091 / DSM 1616 / JCM 8930 / NBRC 15331 / P1</strain>
    </source>
</reference>
<dbReference type="EMBL" id="CP033241">
    <property type="protein sequence ID" value="AZF82989.1"/>
    <property type="molecule type" value="Genomic_DNA"/>
</dbReference>
<reference evidence="11 24" key="6">
    <citation type="journal article" date="2020" name="Nat. Commun.">
        <title>The structures of two archaeal type IV pili illuminate evolutionary relationships.</title>
        <authorList>
            <person name="Wang F."/>
            <person name="Baquero D.P."/>
            <person name="Su Z."/>
            <person name="Beltran L.C."/>
            <person name="Prangishvili D."/>
            <person name="Krupovic M."/>
            <person name="Egelman E.H."/>
        </authorList>
    </citation>
    <scope>NUCLEOTIDE SEQUENCE [LARGE SCALE GENOMIC DNA]</scope>
    <source>
        <strain evidence="11 24">POZ149</strain>
    </source>
</reference>
<evidence type="ECO:0000313" key="19">
    <source>
        <dbReference type="Proteomes" id="UP000273194"/>
    </source>
</evidence>
<dbReference type="EMBL" id="CP033237">
    <property type="protein sequence ID" value="AZF72544.1"/>
    <property type="molecule type" value="Genomic_DNA"/>
</dbReference>
<reference evidence="12" key="2">
    <citation type="submission" date="2016-04" db="EMBL/GenBank/DDBJ databases">
        <authorList>
            <person name="Evans L.H."/>
            <person name="Alamgir A."/>
            <person name="Owens N."/>
            <person name="Weber N.D."/>
            <person name="Virtaneva K."/>
            <person name="Barbian K."/>
            <person name="Babar A."/>
            <person name="Rosenke K."/>
        </authorList>
    </citation>
    <scope>NUCLEOTIDE SEQUENCE</scope>
    <source>
        <strain evidence="12">P1</strain>
    </source>
</reference>
<evidence type="ECO:0000313" key="17">
    <source>
        <dbReference type="Proteomes" id="UP000267993"/>
    </source>
</evidence>
<evidence type="ECO:0000313" key="15">
    <source>
        <dbReference type="Proteomes" id="UP000033106"/>
    </source>
</evidence>
<dbReference type="Proteomes" id="UP000033057">
    <property type="component" value="Chromosome"/>
</dbReference>
<dbReference type="Proteomes" id="UP000278715">
    <property type="component" value="Chromosome"/>
</dbReference>
<dbReference type="KEGG" id="ssoa:SULA_0378"/>
<evidence type="ECO:0000313" key="20">
    <source>
        <dbReference type="Proteomes" id="UP000273443"/>
    </source>
</evidence>
<dbReference type="AlphaFoldDB" id="A0A0E3GSW8"/>
<dbReference type="GeneID" id="1454027"/>
<dbReference type="Proteomes" id="UP000273194">
    <property type="component" value="Chromosome"/>
</dbReference>
<evidence type="ECO:0000313" key="12">
    <source>
        <dbReference type="EMBL" id="SAI86256.1"/>
    </source>
</evidence>
<dbReference type="EMBL" id="CP011056">
    <property type="protein sequence ID" value="AKA75495.1"/>
    <property type="molecule type" value="Genomic_DNA"/>
</dbReference>
<dbReference type="Proteomes" id="UP000594632">
    <property type="component" value="Chromosome"/>
</dbReference>
<reference evidence="1" key="5">
    <citation type="submission" date="2018-10" db="EMBL/GenBank/DDBJ databases">
        <authorList>
            <person name="McCarthy S."/>
            <person name="Gradnigo J."/>
            <person name="Johnson T."/>
            <person name="Payne S."/>
            <person name="Lipzen A."/>
            <person name="Schackwitz W."/>
            <person name="Martin J."/>
            <person name="Moriyama E."/>
            <person name="Blum P."/>
        </authorList>
    </citation>
    <scope>NUCLEOTIDE SEQUENCE</scope>
    <source>
        <strain evidence="1">SARC-B</strain>
        <strain evidence="2">SARC-C</strain>
        <strain evidence="3">SULA</strain>
    </source>
</reference>
<evidence type="ECO:0000313" key="5">
    <source>
        <dbReference type="EMBL" id="AZF69924.1"/>
    </source>
</evidence>
<evidence type="ECO:0000313" key="13">
    <source>
        <dbReference type="Proteomes" id="UP000033057"/>
    </source>
</evidence>
<evidence type="ECO:0000313" key="1">
    <source>
        <dbReference type="EMBL" id="AKA72796.1"/>
    </source>
</evidence>
<dbReference type="EMBL" id="CP050869">
    <property type="protein sequence ID" value="QPG49790.1"/>
    <property type="molecule type" value="Genomic_DNA"/>
</dbReference>
<dbReference type="Proteomes" id="UP000275843">
    <property type="component" value="Chromosome"/>
</dbReference>
<dbReference type="EMBL" id="CP033235">
    <property type="protein sequence ID" value="AZF67304.1"/>
    <property type="molecule type" value="Genomic_DNA"/>
</dbReference>
<dbReference type="Proteomes" id="UP000267993">
    <property type="component" value="Chromosome"/>
</dbReference>
<dbReference type="RefSeq" id="WP_009991788.1">
    <property type="nucleotide sequence ID" value="NZ_CP011055.2"/>
</dbReference>
<proteinExistence type="predicted"/>
<dbReference type="InterPro" id="IPR014572">
    <property type="entry name" value="UCP032673"/>
</dbReference>
<evidence type="ECO:0000313" key="2">
    <source>
        <dbReference type="EMBL" id="AKA75495.1"/>
    </source>
</evidence>
<dbReference type="Proteomes" id="UP000273443">
    <property type="component" value="Chromosome"/>
</dbReference>
<dbReference type="PIRSF" id="PIRSF032673">
    <property type="entry name" value="UCP032673"/>
    <property type="match status" value="1"/>
</dbReference>
<evidence type="ECO:0000313" key="11">
    <source>
        <dbReference type="EMBL" id="QPG49790.1"/>
    </source>
</evidence>
<evidence type="ECO:0000313" key="3">
    <source>
        <dbReference type="EMBL" id="AKA78188.1"/>
    </source>
</evidence>
<dbReference type="EMBL" id="CP033239">
    <property type="protein sequence ID" value="AZF77773.1"/>
    <property type="molecule type" value="Genomic_DNA"/>
</dbReference>
<gene>
    <name evidence="11" type="ORF">HFC64_08205</name>
    <name evidence="12" type="ORF">SSOP1_2702</name>
    <name evidence="3" type="ORF">SULA_0378</name>
    <name evidence="1" type="ORF">SULB_0380</name>
    <name evidence="2" type="ORF">SULC_0378</name>
    <name evidence="4" type="ORF">SULG_01935</name>
    <name evidence="5" type="ORF">SULH_01935</name>
    <name evidence="6" type="ORF">SULI_01935</name>
    <name evidence="7" type="ORF">SULM_01935</name>
    <name evidence="8" type="ORF">SULN_01935</name>
    <name evidence="9" type="ORF">SULO_01945</name>
    <name evidence="10" type="ORF">SULZ_01945</name>
</gene>
<dbReference type="InterPro" id="IPR036390">
    <property type="entry name" value="WH_DNA-bd_sf"/>
</dbReference>
<reference evidence="17 18" key="4">
    <citation type="journal article" date="2018" name="Proc. Natl. Acad. Sci. U.S.A.">
        <title>Nonmutational mechanism of inheritance in the Archaeon Sulfolobus solfataricus.</title>
        <authorList>
            <person name="Payne S."/>
            <person name="McCarthy S."/>
            <person name="Johnson T."/>
            <person name="North E."/>
            <person name="Blum P."/>
        </authorList>
    </citation>
    <scope>NUCLEOTIDE SEQUENCE [LARGE SCALE GENOMIC DNA]</scope>
    <source>
        <strain evidence="5 17">SARC-H</strain>
        <strain evidence="6 21">SARC-I</strain>
        <strain evidence="8 22">SARC-N</strain>
        <strain evidence="9 23">SARC-O</strain>
        <strain evidence="10 18">SUL120</strain>
        <strain evidence="4 19">SULG</strain>
        <strain evidence="7 20">SULM</strain>
    </source>
</reference>
<evidence type="ECO:0000313" key="9">
    <source>
        <dbReference type="EMBL" id="AZF80381.1"/>
    </source>
</evidence>
<evidence type="ECO:0000313" key="4">
    <source>
        <dbReference type="EMBL" id="AZF67304.1"/>
    </source>
</evidence>
<evidence type="ECO:0000313" key="23">
    <source>
        <dbReference type="Proteomes" id="UP000282269"/>
    </source>
</evidence>
<dbReference type="Proteomes" id="UP000269431">
    <property type="component" value="Chromosome"/>
</dbReference>
<evidence type="ECO:0000313" key="16">
    <source>
        <dbReference type="Proteomes" id="UP000076770"/>
    </source>
</evidence>
<name>A0A0E3GSW8_SACSO</name>
<dbReference type="EMBL" id="LT549890">
    <property type="protein sequence ID" value="SAI86256.1"/>
    <property type="molecule type" value="Genomic_DNA"/>
</dbReference>
<organism evidence="1 14">
    <name type="scientific">Saccharolobus solfataricus</name>
    <name type="common">Sulfolobus solfataricus</name>
    <dbReference type="NCBI Taxonomy" id="2287"/>
    <lineage>
        <taxon>Archaea</taxon>
        <taxon>Thermoproteota</taxon>
        <taxon>Thermoprotei</taxon>
        <taxon>Sulfolobales</taxon>
        <taxon>Sulfolobaceae</taxon>
        <taxon>Saccharolobus</taxon>
    </lineage>
</organism>
<evidence type="ECO:0000313" key="10">
    <source>
        <dbReference type="EMBL" id="AZF82989.1"/>
    </source>
</evidence>
<dbReference type="PATRIC" id="fig|2287.6.peg.392"/>
<evidence type="ECO:0000313" key="22">
    <source>
        <dbReference type="Proteomes" id="UP000278715"/>
    </source>
</evidence>
<dbReference type="EMBL" id="CP033236">
    <property type="protein sequence ID" value="AZF69924.1"/>
    <property type="molecule type" value="Genomic_DNA"/>
</dbReference>
<sequence length="129" mass="15079">MNLREKILAYLYQNRDSTLEKISEGLKEDKYEVEATLRYLERDGLVIKRSKGIIFKKTIYDLTAAGLEEAKRIYETLKEKSIKLQELLQSGRLDPSKLPEEYVDIIPLLITMSLINMMLLEDLMLSDMF</sequence>